<dbReference type="Gene3D" id="3.30.200.20">
    <property type="entry name" value="Phosphorylase Kinase, domain 1"/>
    <property type="match status" value="1"/>
</dbReference>
<evidence type="ECO:0000259" key="1">
    <source>
        <dbReference type="PROSITE" id="PS50011"/>
    </source>
</evidence>
<dbReference type="AlphaFoldDB" id="A0A7R9BT64"/>
<dbReference type="PROSITE" id="PS50011">
    <property type="entry name" value="PROTEIN_KINASE_DOM"/>
    <property type="match status" value="1"/>
</dbReference>
<dbReference type="GO" id="GO:0005886">
    <property type="term" value="C:plasma membrane"/>
    <property type="evidence" value="ECO:0007669"/>
    <property type="project" value="TreeGrafter"/>
</dbReference>
<dbReference type="GO" id="GO:0007169">
    <property type="term" value="P:cell surface receptor protein tyrosine kinase signaling pathway"/>
    <property type="evidence" value="ECO:0007669"/>
    <property type="project" value="TreeGrafter"/>
</dbReference>
<organism evidence="2">
    <name type="scientific">Notodromas monacha</name>
    <dbReference type="NCBI Taxonomy" id="399045"/>
    <lineage>
        <taxon>Eukaryota</taxon>
        <taxon>Metazoa</taxon>
        <taxon>Ecdysozoa</taxon>
        <taxon>Arthropoda</taxon>
        <taxon>Crustacea</taxon>
        <taxon>Oligostraca</taxon>
        <taxon>Ostracoda</taxon>
        <taxon>Podocopa</taxon>
        <taxon>Podocopida</taxon>
        <taxon>Cypridocopina</taxon>
        <taxon>Cypridoidea</taxon>
        <taxon>Cyprididae</taxon>
        <taxon>Notodromas</taxon>
    </lineage>
</organism>
<dbReference type="InterPro" id="IPR011009">
    <property type="entry name" value="Kinase-like_dom_sf"/>
</dbReference>
<dbReference type="GO" id="GO:0005524">
    <property type="term" value="F:ATP binding"/>
    <property type="evidence" value="ECO:0007669"/>
    <property type="project" value="InterPro"/>
</dbReference>
<dbReference type="Gene3D" id="1.10.510.10">
    <property type="entry name" value="Transferase(Phosphotransferase) domain 1"/>
    <property type="match status" value="1"/>
</dbReference>
<dbReference type="Pfam" id="PF07714">
    <property type="entry name" value="PK_Tyr_Ser-Thr"/>
    <property type="match status" value="1"/>
</dbReference>
<dbReference type="OrthoDB" id="3256376at2759"/>
<sequence length="240" mass="27434">MYDVAVKILHVDDDDVDSPLINTEKEFLDEAKMMLGLDDHPHIIKIAGICSRIGTVGFVARLSLDEQRQDYWGTFSCMGCSSGERNLLLKHDLLVKISDFGLSRALGRGEDIYTASNRGKWPVKWYAPENFSFAEFTIASDVWSFGIVLWEMHSLGATPYGEMSGAEINDMLERGDRLEKPARCPSDVYKIMENCWAYRPEDRPTFERLDRYFSCERYENLPSTTLLKNRAKLAKSPRKA</sequence>
<dbReference type="InterPro" id="IPR050122">
    <property type="entry name" value="RTK"/>
</dbReference>
<feature type="domain" description="Protein kinase" evidence="1">
    <location>
        <begin position="1"/>
        <end position="213"/>
    </location>
</feature>
<name>A0A7R9BT64_9CRUS</name>
<dbReference type="EMBL" id="OA883956">
    <property type="protein sequence ID" value="CAD7280057.1"/>
    <property type="molecule type" value="Genomic_DNA"/>
</dbReference>
<dbReference type="InterPro" id="IPR000719">
    <property type="entry name" value="Prot_kinase_dom"/>
</dbReference>
<protein>
    <recommendedName>
        <fullName evidence="1">Protein kinase domain-containing protein</fullName>
    </recommendedName>
</protein>
<dbReference type="PANTHER" id="PTHR24416:SF611">
    <property type="entry name" value="TYROSINE-PROTEIN KINASE TRANSMEMBRANE RECEPTOR ROR"/>
    <property type="match status" value="1"/>
</dbReference>
<dbReference type="SUPFAM" id="SSF56112">
    <property type="entry name" value="Protein kinase-like (PK-like)"/>
    <property type="match status" value="1"/>
</dbReference>
<dbReference type="GO" id="GO:0004714">
    <property type="term" value="F:transmembrane receptor protein tyrosine kinase activity"/>
    <property type="evidence" value="ECO:0007669"/>
    <property type="project" value="TreeGrafter"/>
</dbReference>
<dbReference type="Proteomes" id="UP000678499">
    <property type="component" value="Unassembled WGS sequence"/>
</dbReference>
<evidence type="ECO:0000313" key="3">
    <source>
        <dbReference type="Proteomes" id="UP000678499"/>
    </source>
</evidence>
<gene>
    <name evidence="2" type="ORF">NMOB1V02_LOCUS7721</name>
</gene>
<dbReference type="PRINTS" id="PR00109">
    <property type="entry name" value="TYRKINASE"/>
</dbReference>
<dbReference type="FunFam" id="1.10.510.10:FF:001927">
    <property type="entry name" value="Receptor protein-tyrosine kinase"/>
    <property type="match status" value="1"/>
</dbReference>
<evidence type="ECO:0000313" key="2">
    <source>
        <dbReference type="EMBL" id="CAD7280057.1"/>
    </source>
</evidence>
<dbReference type="PANTHER" id="PTHR24416">
    <property type="entry name" value="TYROSINE-PROTEIN KINASE RECEPTOR"/>
    <property type="match status" value="1"/>
</dbReference>
<dbReference type="InterPro" id="IPR001245">
    <property type="entry name" value="Ser-Thr/Tyr_kinase_cat_dom"/>
</dbReference>
<keyword evidence="3" id="KW-1185">Reference proteome</keyword>
<accession>A0A7R9BT64</accession>
<dbReference type="EMBL" id="CAJPEX010001919">
    <property type="protein sequence ID" value="CAG0920209.1"/>
    <property type="molecule type" value="Genomic_DNA"/>
</dbReference>
<reference evidence="2" key="1">
    <citation type="submission" date="2020-11" db="EMBL/GenBank/DDBJ databases">
        <authorList>
            <person name="Tran Van P."/>
        </authorList>
    </citation>
    <scope>NUCLEOTIDE SEQUENCE</scope>
</reference>
<proteinExistence type="predicted"/>
<dbReference type="GO" id="GO:0043235">
    <property type="term" value="C:receptor complex"/>
    <property type="evidence" value="ECO:0007669"/>
    <property type="project" value="TreeGrafter"/>
</dbReference>